<dbReference type="SUPFAM" id="SSF56672">
    <property type="entry name" value="DNA/RNA polymerases"/>
    <property type="match status" value="1"/>
</dbReference>
<dbReference type="InterPro" id="IPR013087">
    <property type="entry name" value="Znf_C2H2_type"/>
</dbReference>
<dbReference type="InterPro" id="IPR043502">
    <property type="entry name" value="DNA/RNA_pol_sf"/>
</dbReference>
<dbReference type="CDD" id="cd01650">
    <property type="entry name" value="RT_nLTR_like"/>
    <property type="match status" value="1"/>
</dbReference>
<name>A0AAV6UL20_9ARAC</name>
<gene>
    <name evidence="5" type="ORF">JTE90_002305</name>
</gene>
<protein>
    <recommendedName>
        <fullName evidence="7">Retrovirus-related Pol polyprotein from type-2 retrotransposable element R2DM</fullName>
    </recommendedName>
</protein>
<keyword evidence="1" id="KW-0479">Metal-binding</keyword>
<feature type="domain" description="Reverse transcriptase" evidence="4">
    <location>
        <begin position="451"/>
        <end position="727"/>
    </location>
</feature>
<dbReference type="PROSITE" id="PS50157">
    <property type="entry name" value="ZINC_FINGER_C2H2_2"/>
    <property type="match status" value="1"/>
</dbReference>
<feature type="compositionally biased region" description="Basic and acidic residues" evidence="2">
    <location>
        <begin position="135"/>
        <end position="153"/>
    </location>
</feature>
<dbReference type="EMBL" id="JAFNEN010000372">
    <property type="protein sequence ID" value="KAG8184458.1"/>
    <property type="molecule type" value="Genomic_DNA"/>
</dbReference>
<evidence type="ECO:0000256" key="2">
    <source>
        <dbReference type="SAM" id="MobiDB-lite"/>
    </source>
</evidence>
<feature type="region of interest" description="Disordered" evidence="2">
    <location>
        <begin position="309"/>
        <end position="341"/>
    </location>
</feature>
<dbReference type="PANTHER" id="PTHR19446">
    <property type="entry name" value="REVERSE TRANSCRIPTASES"/>
    <property type="match status" value="1"/>
</dbReference>
<dbReference type="Pfam" id="PF00078">
    <property type="entry name" value="RVT_1"/>
    <property type="match status" value="1"/>
</dbReference>
<keyword evidence="6" id="KW-1185">Reference proteome</keyword>
<organism evidence="5 6">
    <name type="scientific">Oedothorax gibbosus</name>
    <dbReference type="NCBI Taxonomy" id="931172"/>
    <lineage>
        <taxon>Eukaryota</taxon>
        <taxon>Metazoa</taxon>
        <taxon>Ecdysozoa</taxon>
        <taxon>Arthropoda</taxon>
        <taxon>Chelicerata</taxon>
        <taxon>Arachnida</taxon>
        <taxon>Araneae</taxon>
        <taxon>Araneomorphae</taxon>
        <taxon>Entelegynae</taxon>
        <taxon>Araneoidea</taxon>
        <taxon>Linyphiidae</taxon>
        <taxon>Erigoninae</taxon>
        <taxon>Oedothorax</taxon>
    </lineage>
</organism>
<reference evidence="5 6" key="1">
    <citation type="journal article" date="2022" name="Nat. Ecol. Evol.">
        <title>A masculinizing supergene underlies an exaggerated male reproductive morph in a spider.</title>
        <authorList>
            <person name="Hendrickx F."/>
            <person name="De Corte Z."/>
            <person name="Sonet G."/>
            <person name="Van Belleghem S.M."/>
            <person name="Kostlbacher S."/>
            <person name="Vangestel C."/>
        </authorList>
    </citation>
    <scope>NUCLEOTIDE SEQUENCE [LARGE SCALE GENOMIC DNA]</scope>
    <source>
        <strain evidence="5">W744_W776</strain>
    </source>
</reference>
<dbReference type="AlphaFoldDB" id="A0AAV6UL20"/>
<evidence type="ECO:0000313" key="5">
    <source>
        <dbReference type="EMBL" id="KAG8184458.1"/>
    </source>
</evidence>
<dbReference type="Proteomes" id="UP000827092">
    <property type="component" value="Unassembled WGS sequence"/>
</dbReference>
<feature type="domain" description="C2H2-type" evidence="3">
    <location>
        <begin position="55"/>
        <end position="83"/>
    </location>
</feature>
<dbReference type="PROSITE" id="PS00028">
    <property type="entry name" value="ZINC_FINGER_C2H2_1"/>
    <property type="match status" value="1"/>
</dbReference>
<dbReference type="GO" id="GO:0008270">
    <property type="term" value="F:zinc ion binding"/>
    <property type="evidence" value="ECO:0007669"/>
    <property type="project" value="UniProtKB-KW"/>
</dbReference>
<feature type="region of interest" description="Disordered" evidence="2">
    <location>
        <begin position="135"/>
        <end position="207"/>
    </location>
</feature>
<comment type="caution">
    <text evidence="5">The sequence shown here is derived from an EMBL/GenBank/DDBJ whole genome shotgun (WGS) entry which is preliminary data.</text>
</comment>
<keyword evidence="1" id="KW-0863">Zinc-finger</keyword>
<sequence length="1121" mass="124953">MQVGVQHKADTLSLPLSSRAFFVPIPLLLVPTIALMATANRGADPAAGGGSSAEGYCEICDKFFSGKRGLGVHRKRAHPEEHNRGIVVDRVKKRWSPEEVLLLAQAEVGALKSNPSCDINQVLSQQFPARTFESLKSKRKTSDYKKALADIRSRPMSPDPEPCPSSVVHSSAPPMHRSPSDSSSPPKAYSISMPLISPSGESPGEDASDVLEALDSTIREDINLLLRDSPSPEAQPRILFPRYRVDPLPPLPDVSEAQLKIFHYVNTLYDAAPESPSSPYLSLAEAWTRYRLDFNRELLFANVEQSINSILPPKNQPKPRSTPAHPPTRRINKKEARRQEYAETQKLFKKSPKTVVEKILEPASVASFPDAILFRSYWKNVMSLPSNQSAPSFHRDALEEANDYTGLWDPITDEEIKKNFPDHKAAPGPDGLKTGALRRLPHFFLPKMLNILLFLGRLPSRLSESKTIFIPKCDNAEDPGEFRPISMTSVLTRLFHKVLASRLGSRIKLSEEQRAFRPTDGVSQNIFLLDLILYNANTNLKESYLASVDIVKAFVSLSHSSIFAALDALGLPLELQEYLRTLYEESSTIYCFPGSSGEAFHPTCGVRQGDPLSPLLFNIFMEFLIRRLRSFIGIDIGEVHLGLSAFADDLLIFASTSDGLQFQMKKAVDFMATCNLRVNTAKSFVISLVPDGRNKRMKTVDPEIVVNGAPLRSLRPGEEFKYLGVFFRSDGLLFYSPVAKIKDWLTKLSHVPLKPQQRLLIIREFPIPRILHHSVLSRVRIGVLTKADRAVRAFVRKHLNLPHDAANVFMHGDIADGCLGIPSLRVIVPEMRLKRLESIKRSLSDRASDSFSLNFLMSHIHRAIDAAVPGSPKSYWRRQLSSCVDGAGLQESALTPGQHNWIKGRSLFLSGRDFIQAIKLRFNCLPCRSRCARGRPEKDRLCGAGCARNESLSHILQVCPRTHGHRIKRHNAVASYVARGLEDRRFTVYQEPRFSSSSQGLLKPDLLAVNDGKAYILDAQVISDGEPQGLAHRRKLDKYTELIPSVSAMHHVDDVKVYSVTPNWHGVWAPESAAALLADGLLRKSDLPVLSTRVIIGGLSCFHFSKSTARSKPHGHFRRPP</sequence>
<dbReference type="InterPro" id="IPR000477">
    <property type="entry name" value="RT_dom"/>
</dbReference>
<dbReference type="GO" id="GO:0071897">
    <property type="term" value="P:DNA biosynthetic process"/>
    <property type="evidence" value="ECO:0007669"/>
    <property type="project" value="UniProtKB-ARBA"/>
</dbReference>
<evidence type="ECO:0000259" key="3">
    <source>
        <dbReference type="PROSITE" id="PS50157"/>
    </source>
</evidence>
<accession>A0AAV6UL20</accession>
<evidence type="ECO:0000313" key="6">
    <source>
        <dbReference type="Proteomes" id="UP000827092"/>
    </source>
</evidence>
<proteinExistence type="predicted"/>
<keyword evidence="1" id="KW-0862">Zinc</keyword>
<evidence type="ECO:0000259" key="4">
    <source>
        <dbReference type="PROSITE" id="PS50878"/>
    </source>
</evidence>
<evidence type="ECO:0008006" key="7">
    <source>
        <dbReference type="Google" id="ProtNLM"/>
    </source>
</evidence>
<evidence type="ECO:0000256" key="1">
    <source>
        <dbReference type="PROSITE-ProRule" id="PRU00042"/>
    </source>
</evidence>
<dbReference type="PROSITE" id="PS50878">
    <property type="entry name" value="RT_POL"/>
    <property type="match status" value="1"/>
</dbReference>